<dbReference type="EMBL" id="UOEC01000031">
    <property type="protein sequence ID" value="VAV87562.1"/>
    <property type="molecule type" value="Genomic_DNA"/>
</dbReference>
<dbReference type="NCBIfam" id="TIGR00427">
    <property type="entry name" value="NAAT family transporter"/>
    <property type="match status" value="1"/>
</dbReference>
<evidence type="ECO:0000313" key="8">
    <source>
        <dbReference type="EMBL" id="VAV87562.1"/>
    </source>
</evidence>
<feature type="transmembrane region" description="Helical" evidence="7">
    <location>
        <begin position="20"/>
        <end position="40"/>
    </location>
</feature>
<sequence length="226" mass="24112">MWSQFWPQFWPLWSDVAVPAFATLFVIIDPLGLVPIFMALTANMDAKTRRATAWRATIFAFAVLLVFALAGQAVLKFLGISIAAFQIAGGLLLFLTALEMLFEKRADRRQKNVDQSSIENQSADDPPDDQWVFPLGTPLIAGPGAIASIILLMNSGTQGIAGQAVVIGVLFGVIVMTLILFLIAGRLGRFVGPTASRAMSRVLGMILAALAVQFVLTGLSSAGFGG</sequence>
<evidence type="ECO:0000256" key="7">
    <source>
        <dbReference type="SAM" id="Phobius"/>
    </source>
</evidence>
<name>A0A3B0R4W8_9ZZZZ</name>
<feature type="transmembrane region" description="Helical" evidence="7">
    <location>
        <begin position="160"/>
        <end position="182"/>
    </location>
</feature>
<comment type="subcellular location">
    <subcellularLocation>
        <location evidence="1">Cell membrane</location>
        <topology evidence="1">Multi-pass membrane protein</topology>
    </subcellularLocation>
</comment>
<dbReference type="PANTHER" id="PTHR33508:SF1">
    <property type="entry name" value="UPF0056 MEMBRANE PROTEIN YHCE"/>
    <property type="match status" value="1"/>
</dbReference>
<keyword evidence="4 7" id="KW-0812">Transmembrane</keyword>
<feature type="transmembrane region" description="Helical" evidence="7">
    <location>
        <begin position="77"/>
        <end position="102"/>
    </location>
</feature>
<gene>
    <name evidence="8" type="ORF">MNBD_ALPHA08-1397</name>
</gene>
<feature type="transmembrane region" description="Helical" evidence="7">
    <location>
        <begin position="131"/>
        <end position="154"/>
    </location>
</feature>
<feature type="transmembrane region" description="Helical" evidence="7">
    <location>
        <begin position="52"/>
        <end position="71"/>
    </location>
</feature>
<keyword evidence="6 7" id="KW-0472">Membrane</keyword>
<reference evidence="8" key="1">
    <citation type="submission" date="2018-06" db="EMBL/GenBank/DDBJ databases">
        <authorList>
            <person name="Zhirakovskaya E."/>
        </authorList>
    </citation>
    <scope>NUCLEOTIDE SEQUENCE</scope>
</reference>
<dbReference type="AlphaFoldDB" id="A0A3B0R4W8"/>
<evidence type="ECO:0000256" key="3">
    <source>
        <dbReference type="ARBA" id="ARBA00022475"/>
    </source>
</evidence>
<evidence type="ECO:0000256" key="6">
    <source>
        <dbReference type="ARBA" id="ARBA00023136"/>
    </source>
</evidence>
<evidence type="ECO:0000256" key="1">
    <source>
        <dbReference type="ARBA" id="ARBA00004651"/>
    </source>
</evidence>
<evidence type="ECO:0000256" key="4">
    <source>
        <dbReference type="ARBA" id="ARBA00022692"/>
    </source>
</evidence>
<evidence type="ECO:0000256" key="2">
    <source>
        <dbReference type="ARBA" id="ARBA00009784"/>
    </source>
</evidence>
<comment type="similarity">
    <text evidence="2">Belongs to the UPF0056 (MarC) family.</text>
</comment>
<proteinExistence type="inferred from homology"/>
<protein>
    <submittedName>
        <fullName evidence="8">MarC family integral membrane protein</fullName>
    </submittedName>
</protein>
<accession>A0A3B0R4W8</accession>
<feature type="transmembrane region" description="Helical" evidence="7">
    <location>
        <begin position="202"/>
        <end position="224"/>
    </location>
</feature>
<keyword evidence="5 7" id="KW-1133">Transmembrane helix</keyword>
<dbReference type="Pfam" id="PF01914">
    <property type="entry name" value="MarC"/>
    <property type="match status" value="1"/>
</dbReference>
<keyword evidence="3" id="KW-1003">Cell membrane</keyword>
<evidence type="ECO:0000256" key="5">
    <source>
        <dbReference type="ARBA" id="ARBA00022989"/>
    </source>
</evidence>
<dbReference type="GO" id="GO:0005886">
    <property type="term" value="C:plasma membrane"/>
    <property type="evidence" value="ECO:0007669"/>
    <property type="project" value="UniProtKB-SubCell"/>
</dbReference>
<dbReference type="InterPro" id="IPR002771">
    <property type="entry name" value="Multi_antbiot-R_MarC"/>
</dbReference>
<organism evidence="8">
    <name type="scientific">hydrothermal vent metagenome</name>
    <dbReference type="NCBI Taxonomy" id="652676"/>
    <lineage>
        <taxon>unclassified sequences</taxon>
        <taxon>metagenomes</taxon>
        <taxon>ecological metagenomes</taxon>
    </lineage>
</organism>
<dbReference type="PANTHER" id="PTHR33508">
    <property type="entry name" value="UPF0056 MEMBRANE PROTEIN YHCE"/>
    <property type="match status" value="1"/>
</dbReference>